<dbReference type="NCBIfam" id="TIGR02937">
    <property type="entry name" value="sigma70-ECF"/>
    <property type="match status" value="1"/>
</dbReference>
<evidence type="ECO:0000256" key="3">
    <source>
        <dbReference type="ARBA" id="ARBA00023082"/>
    </source>
</evidence>
<dbReference type="InterPro" id="IPR007627">
    <property type="entry name" value="RNA_pol_sigma70_r2"/>
</dbReference>
<protein>
    <submittedName>
        <fullName evidence="8">Sigma-70 family RNA polymerase sigma factor</fullName>
    </submittedName>
</protein>
<dbReference type="RefSeq" id="WP_283733264.1">
    <property type="nucleotide sequence ID" value="NZ_CP125968.1"/>
</dbReference>
<keyword evidence="9" id="KW-1185">Reference proteome</keyword>
<feature type="domain" description="RNA polymerase sigma-70 region 2" evidence="6">
    <location>
        <begin position="11"/>
        <end position="77"/>
    </location>
</feature>
<evidence type="ECO:0000256" key="2">
    <source>
        <dbReference type="ARBA" id="ARBA00023015"/>
    </source>
</evidence>
<feature type="domain" description="RNA polymerase sigma factor 70 region 4 type 2" evidence="7">
    <location>
        <begin position="111"/>
        <end position="163"/>
    </location>
</feature>
<dbReference type="InterPro" id="IPR013249">
    <property type="entry name" value="RNA_pol_sigma70_r4_t2"/>
</dbReference>
<keyword evidence="3" id="KW-0731">Sigma factor</keyword>
<gene>
    <name evidence="8" type="ORF">QTL97_14980</name>
</gene>
<evidence type="ECO:0000259" key="6">
    <source>
        <dbReference type="Pfam" id="PF04542"/>
    </source>
</evidence>
<dbReference type="InterPro" id="IPR036388">
    <property type="entry name" value="WH-like_DNA-bd_sf"/>
</dbReference>
<proteinExistence type="inferred from homology"/>
<dbReference type="SUPFAM" id="SSF88659">
    <property type="entry name" value="Sigma3 and sigma4 domains of RNA polymerase sigma factors"/>
    <property type="match status" value="1"/>
</dbReference>
<dbReference type="InterPro" id="IPR039425">
    <property type="entry name" value="RNA_pol_sigma-70-like"/>
</dbReference>
<name>A0AAW9ABA4_9BACL</name>
<evidence type="ECO:0000256" key="4">
    <source>
        <dbReference type="ARBA" id="ARBA00023125"/>
    </source>
</evidence>
<dbReference type="EMBL" id="JAUBDJ010000011">
    <property type="protein sequence ID" value="MDW0118235.1"/>
    <property type="molecule type" value="Genomic_DNA"/>
</dbReference>
<dbReference type="SUPFAM" id="SSF88946">
    <property type="entry name" value="Sigma2 domain of RNA polymerase sigma factors"/>
    <property type="match status" value="1"/>
</dbReference>
<dbReference type="PANTHER" id="PTHR43133:SF52">
    <property type="entry name" value="ECF RNA POLYMERASE SIGMA FACTOR SIGL"/>
    <property type="match status" value="1"/>
</dbReference>
<dbReference type="Gene3D" id="1.10.1740.10">
    <property type="match status" value="1"/>
</dbReference>
<evidence type="ECO:0000313" key="8">
    <source>
        <dbReference type="EMBL" id="MDW0118235.1"/>
    </source>
</evidence>
<keyword evidence="2" id="KW-0805">Transcription regulation</keyword>
<dbReference type="Gene3D" id="1.10.10.10">
    <property type="entry name" value="Winged helix-like DNA-binding domain superfamily/Winged helix DNA-binding domain"/>
    <property type="match status" value="1"/>
</dbReference>
<dbReference type="PANTHER" id="PTHR43133">
    <property type="entry name" value="RNA POLYMERASE ECF-TYPE SIGMA FACTO"/>
    <property type="match status" value="1"/>
</dbReference>
<dbReference type="Proteomes" id="UP001271648">
    <property type="component" value="Unassembled WGS sequence"/>
</dbReference>
<comment type="caution">
    <text evidence="8">The sequence shown here is derived from an EMBL/GenBank/DDBJ whole genome shotgun (WGS) entry which is preliminary data.</text>
</comment>
<dbReference type="Pfam" id="PF08281">
    <property type="entry name" value="Sigma70_r4_2"/>
    <property type="match status" value="1"/>
</dbReference>
<dbReference type="Pfam" id="PF04542">
    <property type="entry name" value="Sigma70_r2"/>
    <property type="match status" value="1"/>
</dbReference>
<keyword evidence="4" id="KW-0238">DNA-binding</keyword>
<dbReference type="InterPro" id="IPR014296">
    <property type="entry name" value="RNA_pol_sigma-M_bacilli"/>
</dbReference>
<sequence length="178" mass="21561">MQNKRYQLDYLYRQYARPLYFYLLKLSGSKQLAEDLTQETFVRATISLHTYENEEARAWLFKVARNAYLDEWRKQQRWRTIPILSALTTKKEMISPYGVPEESLLAQELNEQLEDLLNYLPEQYRSIIYLREYEQFSYKEISESLQLTQDQVKITLYRARKRLADLAEKKGWQYDGME</sequence>
<keyword evidence="5" id="KW-0804">Transcription</keyword>
<dbReference type="InterPro" id="IPR013325">
    <property type="entry name" value="RNA_pol_sigma_r2"/>
</dbReference>
<dbReference type="AlphaFoldDB" id="A0AAW9ABA4"/>
<dbReference type="NCBIfam" id="TIGR02950">
    <property type="entry name" value="SigM_subfam"/>
    <property type="match status" value="1"/>
</dbReference>
<dbReference type="GO" id="GO:0016987">
    <property type="term" value="F:sigma factor activity"/>
    <property type="evidence" value="ECO:0007669"/>
    <property type="project" value="UniProtKB-KW"/>
</dbReference>
<dbReference type="GO" id="GO:0006352">
    <property type="term" value="P:DNA-templated transcription initiation"/>
    <property type="evidence" value="ECO:0007669"/>
    <property type="project" value="InterPro"/>
</dbReference>
<reference evidence="8 9" key="1">
    <citation type="submission" date="2023-06" db="EMBL/GenBank/DDBJ databases">
        <title>Sporosarcina sp. nov., isolated from Korean traditional fermented seafood 'Jeotgal'.</title>
        <authorList>
            <person name="Yang A.I."/>
            <person name="Shin N.-R."/>
        </authorList>
    </citation>
    <scope>NUCLEOTIDE SEQUENCE [LARGE SCALE GENOMIC DNA]</scope>
    <source>
        <strain evidence="8 9">KCTC43456</strain>
    </source>
</reference>
<dbReference type="InterPro" id="IPR014284">
    <property type="entry name" value="RNA_pol_sigma-70_dom"/>
</dbReference>
<comment type="similarity">
    <text evidence="1">Belongs to the sigma-70 factor family. ECF subfamily.</text>
</comment>
<evidence type="ECO:0000313" key="9">
    <source>
        <dbReference type="Proteomes" id="UP001271648"/>
    </source>
</evidence>
<organism evidence="8 9">
    <name type="scientific">Sporosarcina thermotolerans</name>
    <dbReference type="NCBI Taxonomy" id="633404"/>
    <lineage>
        <taxon>Bacteria</taxon>
        <taxon>Bacillati</taxon>
        <taxon>Bacillota</taxon>
        <taxon>Bacilli</taxon>
        <taxon>Bacillales</taxon>
        <taxon>Caryophanaceae</taxon>
        <taxon>Sporosarcina</taxon>
    </lineage>
</organism>
<dbReference type="CDD" id="cd06171">
    <property type="entry name" value="Sigma70_r4"/>
    <property type="match status" value="1"/>
</dbReference>
<accession>A0AAW9ABA4</accession>
<evidence type="ECO:0000256" key="5">
    <source>
        <dbReference type="ARBA" id="ARBA00023163"/>
    </source>
</evidence>
<evidence type="ECO:0000256" key="1">
    <source>
        <dbReference type="ARBA" id="ARBA00010641"/>
    </source>
</evidence>
<evidence type="ECO:0000259" key="7">
    <source>
        <dbReference type="Pfam" id="PF08281"/>
    </source>
</evidence>
<dbReference type="GO" id="GO:0003677">
    <property type="term" value="F:DNA binding"/>
    <property type="evidence" value="ECO:0007669"/>
    <property type="project" value="UniProtKB-KW"/>
</dbReference>
<dbReference type="InterPro" id="IPR013324">
    <property type="entry name" value="RNA_pol_sigma_r3/r4-like"/>
</dbReference>